<evidence type="ECO:0000313" key="2">
    <source>
        <dbReference type="EMBL" id="MPM19931.1"/>
    </source>
</evidence>
<feature type="region of interest" description="Disordered" evidence="1">
    <location>
        <begin position="1"/>
        <end position="25"/>
    </location>
</feature>
<gene>
    <name evidence="2" type="ORF">SDC9_66358</name>
</gene>
<feature type="compositionally biased region" description="Polar residues" evidence="1">
    <location>
        <begin position="15"/>
        <end position="25"/>
    </location>
</feature>
<proteinExistence type="predicted"/>
<name>A0A644XW92_9ZZZZ</name>
<dbReference type="AlphaFoldDB" id="A0A644XW92"/>
<organism evidence="2">
    <name type="scientific">bioreactor metagenome</name>
    <dbReference type="NCBI Taxonomy" id="1076179"/>
    <lineage>
        <taxon>unclassified sequences</taxon>
        <taxon>metagenomes</taxon>
        <taxon>ecological metagenomes</taxon>
    </lineage>
</organism>
<protein>
    <submittedName>
        <fullName evidence="2">Uncharacterized protein</fullName>
    </submittedName>
</protein>
<comment type="caution">
    <text evidence="2">The sequence shown here is derived from an EMBL/GenBank/DDBJ whole genome shotgun (WGS) entry which is preliminary data.</text>
</comment>
<evidence type="ECO:0000256" key="1">
    <source>
        <dbReference type="SAM" id="MobiDB-lite"/>
    </source>
</evidence>
<accession>A0A644XW92</accession>
<reference evidence="2" key="1">
    <citation type="submission" date="2019-08" db="EMBL/GenBank/DDBJ databases">
        <authorList>
            <person name="Kucharzyk K."/>
            <person name="Murdoch R.W."/>
            <person name="Higgins S."/>
            <person name="Loffler F."/>
        </authorList>
    </citation>
    <scope>NUCLEOTIDE SEQUENCE</scope>
</reference>
<sequence length="57" mass="6506">MMGADDYRDAFGQSRPLQNQLPSQSMRRCTGIDKAIISLYWQSAKVKAFKNPFVEIP</sequence>
<dbReference type="EMBL" id="VSSQ01003274">
    <property type="protein sequence ID" value="MPM19931.1"/>
    <property type="molecule type" value="Genomic_DNA"/>
</dbReference>